<sequence length="143" mass="15830">MPPNDFQQEALPIQLPHQPLSTPRNRRPTVSFASGTVETSGSMPAAPGLDSASSSMPTRKSLEEGSSGSGPVSSLAWLSRVITKAGQDERLHYHPNGQRQHCHHHHHHHHHHNAVDTLPLRKQLFSKANVVTLEKKYATVHWA</sequence>
<accession>A0A9P6FP00</accession>
<dbReference type="EMBL" id="JAABOA010002968">
    <property type="protein sequence ID" value="KAF9579183.1"/>
    <property type="molecule type" value="Genomic_DNA"/>
</dbReference>
<dbReference type="OrthoDB" id="2131449at2759"/>
<keyword evidence="3" id="KW-1185">Reference proteome</keyword>
<protein>
    <submittedName>
        <fullName evidence="2">Uncharacterized protein</fullName>
    </submittedName>
</protein>
<reference evidence="2" key="1">
    <citation type="journal article" date="2020" name="Fungal Divers.">
        <title>Resolving the Mortierellaceae phylogeny through synthesis of multi-gene phylogenetics and phylogenomics.</title>
        <authorList>
            <person name="Vandepol N."/>
            <person name="Liber J."/>
            <person name="Desiro A."/>
            <person name="Na H."/>
            <person name="Kennedy M."/>
            <person name="Barry K."/>
            <person name="Grigoriev I.V."/>
            <person name="Miller A.N."/>
            <person name="O'Donnell K."/>
            <person name="Stajich J.E."/>
            <person name="Bonito G."/>
        </authorList>
    </citation>
    <scope>NUCLEOTIDE SEQUENCE</scope>
    <source>
        <strain evidence="2">KOD1015</strain>
    </source>
</reference>
<evidence type="ECO:0000313" key="3">
    <source>
        <dbReference type="Proteomes" id="UP000780801"/>
    </source>
</evidence>
<evidence type="ECO:0000256" key="1">
    <source>
        <dbReference type="SAM" id="MobiDB-lite"/>
    </source>
</evidence>
<feature type="non-terminal residue" evidence="2">
    <location>
        <position position="143"/>
    </location>
</feature>
<comment type="caution">
    <text evidence="2">The sequence shown here is derived from an EMBL/GenBank/DDBJ whole genome shotgun (WGS) entry which is preliminary data.</text>
</comment>
<feature type="compositionally biased region" description="Polar residues" evidence="1">
    <location>
        <begin position="31"/>
        <end position="42"/>
    </location>
</feature>
<feature type="region of interest" description="Disordered" evidence="1">
    <location>
        <begin position="1"/>
        <end position="73"/>
    </location>
</feature>
<feature type="compositionally biased region" description="Low complexity" evidence="1">
    <location>
        <begin position="64"/>
        <end position="73"/>
    </location>
</feature>
<dbReference type="Proteomes" id="UP000780801">
    <property type="component" value="Unassembled WGS sequence"/>
</dbReference>
<evidence type="ECO:0000313" key="2">
    <source>
        <dbReference type="EMBL" id="KAF9579183.1"/>
    </source>
</evidence>
<name>A0A9P6FP00_9FUNG</name>
<proteinExistence type="predicted"/>
<organism evidence="2 3">
    <name type="scientific">Lunasporangiospora selenospora</name>
    <dbReference type="NCBI Taxonomy" id="979761"/>
    <lineage>
        <taxon>Eukaryota</taxon>
        <taxon>Fungi</taxon>
        <taxon>Fungi incertae sedis</taxon>
        <taxon>Mucoromycota</taxon>
        <taxon>Mortierellomycotina</taxon>
        <taxon>Mortierellomycetes</taxon>
        <taxon>Mortierellales</taxon>
        <taxon>Mortierellaceae</taxon>
        <taxon>Lunasporangiospora</taxon>
    </lineage>
</organism>
<dbReference type="AlphaFoldDB" id="A0A9P6FP00"/>
<gene>
    <name evidence="2" type="ORF">BGW38_004655</name>
</gene>